<feature type="transmembrane region" description="Helical" evidence="1">
    <location>
        <begin position="76"/>
        <end position="98"/>
    </location>
</feature>
<keyword evidence="1" id="KW-0812">Transmembrane</keyword>
<keyword evidence="1" id="KW-0472">Membrane</keyword>
<name>A0A6J7GWV2_9ZZZZ</name>
<accession>A0A6J7GWV2</accession>
<gene>
    <name evidence="2" type="ORF">UFOPK3610_00657</name>
</gene>
<dbReference type="AlphaFoldDB" id="A0A6J7GWV2"/>
<sequence>MESQTRAARVIRLVLTVDAVFSLVLGILLIAVPGTVGAWLGLPSAAGVAWGQQVTGAALIGLAGLMVLVRRLRDEHAIGAAIVMLVVSILFVILDLTMPGEWGFLRVLLVGANLVFALAFAALLWMLRRGARASD</sequence>
<dbReference type="EMBL" id="CAFBMR010000016">
    <property type="protein sequence ID" value="CAB4909085.1"/>
    <property type="molecule type" value="Genomic_DNA"/>
</dbReference>
<feature type="transmembrane region" description="Helical" evidence="1">
    <location>
        <begin position="48"/>
        <end position="69"/>
    </location>
</feature>
<keyword evidence="1" id="KW-1133">Transmembrane helix</keyword>
<organism evidence="2">
    <name type="scientific">freshwater metagenome</name>
    <dbReference type="NCBI Taxonomy" id="449393"/>
    <lineage>
        <taxon>unclassified sequences</taxon>
        <taxon>metagenomes</taxon>
        <taxon>ecological metagenomes</taxon>
    </lineage>
</organism>
<proteinExistence type="predicted"/>
<evidence type="ECO:0000256" key="1">
    <source>
        <dbReference type="SAM" id="Phobius"/>
    </source>
</evidence>
<evidence type="ECO:0000313" key="2">
    <source>
        <dbReference type="EMBL" id="CAB4909085.1"/>
    </source>
</evidence>
<reference evidence="2" key="1">
    <citation type="submission" date="2020-05" db="EMBL/GenBank/DDBJ databases">
        <authorList>
            <person name="Chiriac C."/>
            <person name="Salcher M."/>
            <person name="Ghai R."/>
            <person name="Kavagutti S V."/>
        </authorList>
    </citation>
    <scope>NUCLEOTIDE SEQUENCE</scope>
</reference>
<protein>
    <submittedName>
        <fullName evidence="2">Unannotated protein</fullName>
    </submittedName>
</protein>
<feature type="transmembrane region" description="Helical" evidence="1">
    <location>
        <begin position="20"/>
        <end position="42"/>
    </location>
</feature>
<feature type="transmembrane region" description="Helical" evidence="1">
    <location>
        <begin position="104"/>
        <end position="127"/>
    </location>
</feature>